<evidence type="ECO:0000313" key="1">
    <source>
        <dbReference type="EMBL" id="KAF6237350.1"/>
    </source>
</evidence>
<dbReference type="GeneID" id="59285905"/>
<gene>
    <name evidence="1" type="ORF">HO173_004240</name>
</gene>
<evidence type="ECO:0000313" key="2">
    <source>
        <dbReference type="Proteomes" id="UP000578531"/>
    </source>
</evidence>
<protein>
    <submittedName>
        <fullName evidence="1">Uncharacterized protein</fullName>
    </submittedName>
</protein>
<comment type="caution">
    <text evidence="1">The sequence shown here is derived from an EMBL/GenBank/DDBJ whole genome shotgun (WGS) entry which is preliminary data.</text>
</comment>
<keyword evidence="2" id="KW-1185">Reference proteome</keyword>
<sequence>MLTPTVSCNPSKRSAIFVVQIDNRDGSEPVVLSSRYGYDDAVIDLCKKVRSTPDILFACVGRDEDTSALVSGSNTIYGNAAYGHVDVIARMRCDNSDSYSPIFTTGTVQDFDPAFHAANGCTARTCDVVAGYRYAEGSVKDGACGKENNAEIEKKAYNNNNGNQWILVDRTA</sequence>
<reference evidence="1 2" key="1">
    <citation type="journal article" date="2020" name="Genomics">
        <title>Complete, high-quality genomes from long-read metagenomic sequencing of two wolf lichen thalli reveals enigmatic genome architecture.</title>
        <authorList>
            <person name="McKenzie S.K."/>
            <person name="Walston R.F."/>
            <person name="Allen J.L."/>
        </authorList>
    </citation>
    <scope>NUCLEOTIDE SEQUENCE [LARGE SCALE GENOMIC DNA]</scope>
    <source>
        <strain evidence="1">WasteWater2</strain>
    </source>
</reference>
<dbReference type="RefSeq" id="XP_037166674.1">
    <property type="nucleotide sequence ID" value="XM_037306164.1"/>
</dbReference>
<dbReference type="Proteomes" id="UP000578531">
    <property type="component" value="Unassembled WGS sequence"/>
</dbReference>
<dbReference type="EMBL" id="JACCJC010000014">
    <property type="protein sequence ID" value="KAF6237350.1"/>
    <property type="molecule type" value="Genomic_DNA"/>
</dbReference>
<accession>A0A8H6L6I3</accession>
<organism evidence="1 2">
    <name type="scientific">Letharia columbiana</name>
    <dbReference type="NCBI Taxonomy" id="112416"/>
    <lineage>
        <taxon>Eukaryota</taxon>
        <taxon>Fungi</taxon>
        <taxon>Dikarya</taxon>
        <taxon>Ascomycota</taxon>
        <taxon>Pezizomycotina</taxon>
        <taxon>Lecanoromycetes</taxon>
        <taxon>OSLEUM clade</taxon>
        <taxon>Lecanoromycetidae</taxon>
        <taxon>Lecanorales</taxon>
        <taxon>Lecanorineae</taxon>
        <taxon>Parmeliaceae</taxon>
        <taxon>Letharia</taxon>
    </lineage>
</organism>
<dbReference type="AlphaFoldDB" id="A0A8H6L6I3"/>
<name>A0A8H6L6I3_9LECA</name>
<proteinExistence type="predicted"/>